<dbReference type="AlphaFoldDB" id="A0A7K1UD40"/>
<sequence length="412" mass="45473">MKKNSARNFCFVAKHFIIEFLAAYTLLIILPTCVSGQTLSNINTLQSAREKIAVKEVRKIISATNVPDSVRENARTDSYARKREIQHWKDAAKFARENTEDFVELLDFYSKHMKANDLSDHFNTPSTKSIYYASLAVQKPAVLERYFSEYSFDPDGKERKEVEEEIEVIKSFVLKSSKPTASFFASGNIRNVATSKSTEPLAGGTGTIGISYSSNRHLFSAQVAVAATEDTIRSGFGANVLSPVNGKALKSGLLEWYPQITKNINNWLHFYGSFSSSVWDVDTTSSGSLTKSASVIGVGAFFHRRLFGGELGETTVGLDAEFGVSGRFLGGDVRNLLKTEIGKTKYLESFPSKRWAFLGLEGGFTLNFGQLVGAVQAYYLFPKTSEPIDGLSKLQISFGVSVRGDIIKDILN</sequence>
<dbReference type="Proteomes" id="UP000461730">
    <property type="component" value="Unassembled WGS sequence"/>
</dbReference>
<comment type="caution">
    <text evidence="1">The sequence shown here is derived from an EMBL/GenBank/DDBJ whole genome shotgun (WGS) entry which is preliminary data.</text>
</comment>
<dbReference type="RefSeq" id="WP_157309711.1">
    <property type="nucleotide sequence ID" value="NZ_WRXN01000022.1"/>
</dbReference>
<name>A0A7K1UD40_9BACT</name>
<dbReference type="EMBL" id="WRXN01000022">
    <property type="protein sequence ID" value="MVT12291.1"/>
    <property type="molecule type" value="Genomic_DNA"/>
</dbReference>
<evidence type="ECO:0000313" key="2">
    <source>
        <dbReference type="Proteomes" id="UP000461730"/>
    </source>
</evidence>
<gene>
    <name evidence="1" type="ORF">GO493_28810</name>
</gene>
<evidence type="ECO:0000313" key="1">
    <source>
        <dbReference type="EMBL" id="MVT12291.1"/>
    </source>
</evidence>
<organism evidence="1 2">
    <name type="scientific">Chitinophaga tropicalis</name>
    <dbReference type="NCBI Taxonomy" id="2683588"/>
    <lineage>
        <taxon>Bacteria</taxon>
        <taxon>Pseudomonadati</taxon>
        <taxon>Bacteroidota</taxon>
        <taxon>Chitinophagia</taxon>
        <taxon>Chitinophagales</taxon>
        <taxon>Chitinophagaceae</taxon>
        <taxon>Chitinophaga</taxon>
    </lineage>
</organism>
<protein>
    <submittedName>
        <fullName evidence="1">Uncharacterized protein</fullName>
    </submittedName>
</protein>
<keyword evidence="2" id="KW-1185">Reference proteome</keyword>
<reference evidence="1 2" key="1">
    <citation type="submission" date="2019-12" db="EMBL/GenBank/DDBJ databases">
        <title>Chitinophaga sp. strain ysch24 (GDMCC 1.1355), whole genome shotgun sequence.</title>
        <authorList>
            <person name="Zhang X."/>
        </authorList>
    </citation>
    <scope>NUCLEOTIDE SEQUENCE [LARGE SCALE GENOMIC DNA]</scope>
    <source>
        <strain evidence="2">ysch24</strain>
    </source>
</reference>
<accession>A0A7K1UD40</accession>
<proteinExistence type="predicted"/>